<dbReference type="PANTHER" id="PTHR34297:SF3">
    <property type="entry name" value="ALKALINE SHOCK PROTEIN 23"/>
    <property type="match status" value="1"/>
</dbReference>
<evidence type="ECO:0000256" key="2">
    <source>
        <dbReference type="SAM" id="MobiDB-lite"/>
    </source>
</evidence>
<dbReference type="RefSeq" id="WP_290291161.1">
    <property type="nucleotide sequence ID" value="NZ_CP047211.1"/>
</dbReference>
<sequence>MAEKDIVRAGEGSGAQVENKGAVAKQKPGDAPATAGAPATEERDGRGRTIIEDVVVNKIAGIAAREVTGVHALGGGGARFVGAVRERIPGAGVDVQQGVAVEVGQYQAAVDVAIVAEFGVAIHELADAIRENVIVSVERMTGLEVTEVNVTVHDVHLPQDEDGDEDHDGPKPTRVL</sequence>
<comment type="similarity">
    <text evidence="1">Belongs to the asp23 family.</text>
</comment>
<dbReference type="Pfam" id="PF03780">
    <property type="entry name" value="Asp23"/>
    <property type="match status" value="1"/>
</dbReference>
<protein>
    <submittedName>
        <fullName evidence="3">Asp23/Gls24 family envelope stress response protein</fullName>
    </submittedName>
</protein>
<gene>
    <name evidence="3" type="ORF">ACFORJ_03185</name>
</gene>
<feature type="region of interest" description="Disordered" evidence="2">
    <location>
        <begin position="156"/>
        <end position="176"/>
    </location>
</feature>
<dbReference type="PANTHER" id="PTHR34297">
    <property type="entry name" value="HYPOTHETICAL CYTOSOLIC PROTEIN-RELATED"/>
    <property type="match status" value="1"/>
</dbReference>
<feature type="compositionally biased region" description="Low complexity" evidence="2">
    <location>
        <begin position="29"/>
        <end position="39"/>
    </location>
</feature>
<dbReference type="EMBL" id="JBHRZN010000001">
    <property type="protein sequence ID" value="MFC3849174.1"/>
    <property type="molecule type" value="Genomic_DNA"/>
</dbReference>
<evidence type="ECO:0000313" key="3">
    <source>
        <dbReference type="EMBL" id="MFC3849174.1"/>
    </source>
</evidence>
<organism evidence="3 4">
    <name type="scientific">Corynebacterium hansenii</name>
    <dbReference type="NCBI Taxonomy" id="394964"/>
    <lineage>
        <taxon>Bacteria</taxon>
        <taxon>Bacillati</taxon>
        <taxon>Actinomycetota</taxon>
        <taxon>Actinomycetes</taxon>
        <taxon>Mycobacteriales</taxon>
        <taxon>Corynebacteriaceae</taxon>
        <taxon>Corynebacterium</taxon>
    </lineage>
</organism>
<keyword evidence="4" id="KW-1185">Reference proteome</keyword>
<evidence type="ECO:0000313" key="4">
    <source>
        <dbReference type="Proteomes" id="UP001595751"/>
    </source>
</evidence>
<feature type="region of interest" description="Disordered" evidence="2">
    <location>
        <begin position="1"/>
        <end position="46"/>
    </location>
</feature>
<accession>A0ABV7ZLM6</accession>
<name>A0ABV7ZLM6_9CORY</name>
<evidence type="ECO:0000256" key="1">
    <source>
        <dbReference type="ARBA" id="ARBA00005721"/>
    </source>
</evidence>
<comment type="caution">
    <text evidence="3">The sequence shown here is derived from an EMBL/GenBank/DDBJ whole genome shotgun (WGS) entry which is preliminary data.</text>
</comment>
<dbReference type="InterPro" id="IPR005531">
    <property type="entry name" value="Asp23"/>
</dbReference>
<reference evidence="4" key="1">
    <citation type="journal article" date="2019" name="Int. J. Syst. Evol. Microbiol.">
        <title>The Global Catalogue of Microorganisms (GCM) 10K type strain sequencing project: providing services to taxonomists for standard genome sequencing and annotation.</title>
        <authorList>
            <consortium name="The Broad Institute Genomics Platform"/>
            <consortium name="The Broad Institute Genome Sequencing Center for Infectious Disease"/>
            <person name="Wu L."/>
            <person name="Ma J."/>
        </authorList>
    </citation>
    <scope>NUCLEOTIDE SEQUENCE [LARGE SCALE GENOMIC DNA]</scope>
    <source>
        <strain evidence="4">CCUG 53252</strain>
    </source>
</reference>
<proteinExistence type="inferred from homology"/>
<dbReference type="Proteomes" id="UP001595751">
    <property type="component" value="Unassembled WGS sequence"/>
</dbReference>